<organism evidence="2 3">
    <name type="scientific">Stylosanthes scabra</name>
    <dbReference type="NCBI Taxonomy" id="79078"/>
    <lineage>
        <taxon>Eukaryota</taxon>
        <taxon>Viridiplantae</taxon>
        <taxon>Streptophyta</taxon>
        <taxon>Embryophyta</taxon>
        <taxon>Tracheophyta</taxon>
        <taxon>Spermatophyta</taxon>
        <taxon>Magnoliopsida</taxon>
        <taxon>eudicotyledons</taxon>
        <taxon>Gunneridae</taxon>
        <taxon>Pentapetalae</taxon>
        <taxon>rosids</taxon>
        <taxon>fabids</taxon>
        <taxon>Fabales</taxon>
        <taxon>Fabaceae</taxon>
        <taxon>Papilionoideae</taxon>
        <taxon>50 kb inversion clade</taxon>
        <taxon>dalbergioids sensu lato</taxon>
        <taxon>Dalbergieae</taxon>
        <taxon>Pterocarpus clade</taxon>
        <taxon>Stylosanthes</taxon>
    </lineage>
</organism>
<name>A0ABU6TLU2_9FABA</name>
<evidence type="ECO:0000313" key="2">
    <source>
        <dbReference type="EMBL" id="MED6149760.1"/>
    </source>
</evidence>
<accession>A0ABU6TLU2</accession>
<comment type="caution">
    <text evidence="2">The sequence shown here is derived from an EMBL/GenBank/DDBJ whole genome shotgun (WGS) entry which is preliminary data.</text>
</comment>
<gene>
    <name evidence="2" type="ORF">PIB30_065651</name>
</gene>
<feature type="domain" description="DUF7745" evidence="1">
    <location>
        <begin position="11"/>
        <end position="54"/>
    </location>
</feature>
<feature type="non-terminal residue" evidence="2">
    <location>
        <position position="96"/>
    </location>
</feature>
<sequence>MDVFYKYDTRNMNPIPAILADTFLSIDVCNQKKGGGRLRCCSHMLYVWFMTYAYAGNCMGFVPNPLKISITYQCGAKRLWHGKKRSRTSNQANFHG</sequence>
<evidence type="ECO:0000313" key="3">
    <source>
        <dbReference type="Proteomes" id="UP001341840"/>
    </source>
</evidence>
<dbReference type="Pfam" id="PF24924">
    <property type="entry name" value="DUF7745"/>
    <property type="match status" value="1"/>
</dbReference>
<protein>
    <recommendedName>
        <fullName evidence="1">DUF7745 domain-containing protein</fullName>
    </recommendedName>
</protein>
<keyword evidence="3" id="KW-1185">Reference proteome</keyword>
<reference evidence="2 3" key="1">
    <citation type="journal article" date="2023" name="Plants (Basel)">
        <title>Bridging the Gap: Combining Genomics and Transcriptomics Approaches to Understand Stylosanthes scabra, an Orphan Legume from the Brazilian Caatinga.</title>
        <authorList>
            <person name="Ferreira-Neto J.R.C."/>
            <person name="da Silva M.D."/>
            <person name="Binneck E."/>
            <person name="de Melo N.F."/>
            <person name="da Silva R.H."/>
            <person name="de Melo A.L.T.M."/>
            <person name="Pandolfi V."/>
            <person name="Bustamante F.O."/>
            <person name="Brasileiro-Vidal A.C."/>
            <person name="Benko-Iseppon A.M."/>
        </authorList>
    </citation>
    <scope>NUCLEOTIDE SEQUENCE [LARGE SCALE GENOMIC DNA]</scope>
    <source>
        <tissue evidence="2">Leaves</tissue>
    </source>
</reference>
<proteinExistence type="predicted"/>
<evidence type="ECO:0000259" key="1">
    <source>
        <dbReference type="Pfam" id="PF24924"/>
    </source>
</evidence>
<dbReference type="InterPro" id="IPR056647">
    <property type="entry name" value="DUF7745"/>
</dbReference>
<dbReference type="Proteomes" id="UP001341840">
    <property type="component" value="Unassembled WGS sequence"/>
</dbReference>
<dbReference type="EMBL" id="JASCZI010091278">
    <property type="protein sequence ID" value="MED6149760.1"/>
    <property type="molecule type" value="Genomic_DNA"/>
</dbReference>